<dbReference type="InterPro" id="IPR013785">
    <property type="entry name" value="Aldolase_TIM"/>
</dbReference>
<dbReference type="OrthoDB" id="1663137at2759"/>
<sequence length="436" mass="46231">MAHQKSTVGTPLKLSCGLVLKNRLVKTAMSEKMAVGGKPTSAHGRLYAKWAQGGWAALITGNIMVDDRYTGGEGDVAVPSTAAWREETLHTWTAWAQAGAKDGCHMIAQLNHPGRQSPAGAGKRSWFAKTIAPSAIPLNLGDTCIARVASAIVFGTPREMTQADIDDIVAKFASAAHLAAQAGFQGVEIHAGHGFLLSQFLSSTSNRRQDAYGGTPEKRARLVLEVIRAVRTQVPAPSFCIGVKINTADFQANPYAYQDMLCQIALLRDEKVDYVNLSGGTYEDPTMLSTTHSEPPSSSPSAPSGSSKSNEDSASATRKPRDAFFLQASKDVRVQFPDLPIILTGGFRSSTGINTALEDGACSAVGIGRPAVKYPDLPNKILGLHSFSGGISVDGGKDEHFEVESAPGGSGMLAKMIRSVGAGAESKYWAEVMRRI</sequence>
<dbReference type="EMBL" id="JAGTJQ010000009">
    <property type="protein sequence ID" value="KAH7024516.1"/>
    <property type="molecule type" value="Genomic_DNA"/>
</dbReference>
<accession>A0A9P8Y0C3</accession>
<proteinExistence type="inferred from homology"/>
<evidence type="ECO:0000313" key="7">
    <source>
        <dbReference type="EMBL" id="KAH7024516.1"/>
    </source>
</evidence>
<name>A0A9P8Y0C3_9PEZI</name>
<protein>
    <recommendedName>
        <fullName evidence="6">NADH:flavin oxidoreductase/NADH oxidase N-terminal domain-containing protein</fullName>
    </recommendedName>
</protein>
<dbReference type="SUPFAM" id="SSF51395">
    <property type="entry name" value="FMN-linked oxidoreductases"/>
    <property type="match status" value="1"/>
</dbReference>
<dbReference type="RefSeq" id="XP_046008064.1">
    <property type="nucleotide sequence ID" value="XM_046162691.1"/>
</dbReference>
<reference evidence="7" key="1">
    <citation type="journal article" date="2021" name="Nat. Commun.">
        <title>Genetic determinants of endophytism in the Arabidopsis root mycobiome.</title>
        <authorList>
            <person name="Mesny F."/>
            <person name="Miyauchi S."/>
            <person name="Thiergart T."/>
            <person name="Pickel B."/>
            <person name="Atanasova L."/>
            <person name="Karlsson M."/>
            <person name="Huettel B."/>
            <person name="Barry K.W."/>
            <person name="Haridas S."/>
            <person name="Chen C."/>
            <person name="Bauer D."/>
            <person name="Andreopoulos W."/>
            <person name="Pangilinan J."/>
            <person name="LaButti K."/>
            <person name="Riley R."/>
            <person name="Lipzen A."/>
            <person name="Clum A."/>
            <person name="Drula E."/>
            <person name="Henrissat B."/>
            <person name="Kohler A."/>
            <person name="Grigoriev I.V."/>
            <person name="Martin F.M."/>
            <person name="Hacquard S."/>
        </authorList>
    </citation>
    <scope>NUCLEOTIDE SEQUENCE</scope>
    <source>
        <strain evidence="7">MPI-CAGE-CH-0230</strain>
    </source>
</reference>
<feature type="compositionally biased region" description="Low complexity" evidence="5">
    <location>
        <begin position="293"/>
        <end position="308"/>
    </location>
</feature>
<dbReference type="Pfam" id="PF00724">
    <property type="entry name" value="Oxidored_FMN"/>
    <property type="match status" value="1"/>
</dbReference>
<evidence type="ECO:0000256" key="3">
    <source>
        <dbReference type="ARBA" id="ARBA00022643"/>
    </source>
</evidence>
<dbReference type="PANTHER" id="PTHR43656:SF2">
    <property type="entry name" value="BINDING OXIDOREDUCTASE, PUTATIVE (AFU_ORTHOLOGUE AFUA_2G08260)-RELATED"/>
    <property type="match status" value="1"/>
</dbReference>
<dbReference type="GO" id="GO:0010181">
    <property type="term" value="F:FMN binding"/>
    <property type="evidence" value="ECO:0007669"/>
    <property type="project" value="InterPro"/>
</dbReference>
<comment type="similarity">
    <text evidence="1">Belongs to the NADH:flavin oxidoreductase/NADH oxidase family.</text>
</comment>
<dbReference type="PANTHER" id="PTHR43656">
    <property type="entry name" value="BINDING OXIDOREDUCTASE, PUTATIVE (AFU_ORTHOLOGUE AFUA_2G08260)-RELATED"/>
    <property type="match status" value="1"/>
</dbReference>
<evidence type="ECO:0000256" key="5">
    <source>
        <dbReference type="SAM" id="MobiDB-lite"/>
    </source>
</evidence>
<dbReference type="InterPro" id="IPR051799">
    <property type="entry name" value="NADH_flavin_oxidoreductase"/>
</dbReference>
<organism evidence="7 8">
    <name type="scientific">Microdochium trichocladiopsis</name>
    <dbReference type="NCBI Taxonomy" id="1682393"/>
    <lineage>
        <taxon>Eukaryota</taxon>
        <taxon>Fungi</taxon>
        <taxon>Dikarya</taxon>
        <taxon>Ascomycota</taxon>
        <taxon>Pezizomycotina</taxon>
        <taxon>Sordariomycetes</taxon>
        <taxon>Xylariomycetidae</taxon>
        <taxon>Xylariales</taxon>
        <taxon>Microdochiaceae</taxon>
        <taxon>Microdochium</taxon>
    </lineage>
</organism>
<dbReference type="GO" id="GO:0016491">
    <property type="term" value="F:oxidoreductase activity"/>
    <property type="evidence" value="ECO:0007669"/>
    <property type="project" value="UniProtKB-KW"/>
</dbReference>
<feature type="domain" description="NADH:flavin oxidoreductase/NADH oxidase N-terminal" evidence="6">
    <location>
        <begin position="11"/>
        <end position="381"/>
    </location>
</feature>
<dbReference type="AlphaFoldDB" id="A0A9P8Y0C3"/>
<dbReference type="GeneID" id="70192237"/>
<dbReference type="Gene3D" id="3.20.20.70">
    <property type="entry name" value="Aldolase class I"/>
    <property type="match status" value="1"/>
</dbReference>
<dbReference type="InterPro" id="IPR001155">
    <property type="entry name" value="OxRdtase_FMN_N"/>
</dbReference>
<evidence type="ECO:0000256" key="2">
    <source>
        <dbReference type="ARBA" id="ARBA00022630"/>
    </source>
</evidence>
<evidence type="ECO:0000313" key="8">
    <source>
        <dbReference type="Proteomes" id="UP000756346"/>
    </source>
</evidence>
<keyword evidence="4" id="KW-0560">Oxidoreductase</keyword>
<dbReference type="Proteomes" id="UP000756346">
    <property type="component" value="Unassembled WGS sequence"/>
</dbReference>
<gene>
    <name evidence="7" type="ORF">B0I36DRAFT_434228</name>
</gene>
<keyword evidence="2" id="KW-0285">Flavoprotein</keyword>
<evidence type="ECO:0000256" key="1">
    <source>
        <dbReference type="ARBA" id="ARBA00005979"/>
    </source>
</evidence>
<keyword evidence="8" id="KW-1185">Reference proteome</keyword>
<keyword evidence="3" id="KW-0288">FMN</keyword>
<evidence type="ECO:0000259" key="6">
    <source>
        <dbReference type="Pfam" id="PF00724"/>
    </source>
</evidence>
<comment type="caution">
    <text evidence="7">The sequence shown here is derived from an EMBL/GenBank/DDBJ whole genome shotgun (WGS) entry which is preliminary data.</text>
</comment>
<evidence type="ECO:0000256" key="4">
    <source>
        <dbReference type="ARBA" id="ARBA00023002"/>
    </source>
</evidence>
<feature type="region of interest" description="Disordered" evidence="5">
    <location>
        <begin position="283"/>
        <end position="319"/>
    </location>
</feature>